<evidence type="ECO:0000313" key="2">
    <source>
        <dbReference type="Proteomes" id="UP000034536"/>
    </source>
</evidence>
<evidence type="ECO:0000313" key="1">
    <source>
        <dbReference type="EMBL" id="KKP86517.1"/>
    </source>
</evidence>
<proteinExistence type="predicted"/>
<organism evidence="1 2">
    <name type="scientific">Candidatus Roizmanbacteria bacterium GW2011_GWA2_35_8</name>
    <dbReference type="NCBI Taxonomy" id="1618479"/>
    <lineage>
        <taxon>Bacteria</taxon>
        <taxon>Candidatus Roizmaniibacteriota</taxon>
    </lineage>
</organism>
<protein>
    <submittedName>
        <fullName evidence="1">Uncharacterized protein</fullName>
    </submittedName>
</protein>
<name>A0A0G0G455_9BACT</name>
<dbReference type="AlphaFoldDB" id="A0A0G0G455"/>
<dbReference type="EMBL" id="LBQX01000021">
    <property type="protein sequence ID" value="KKP86517.1"/>
    <property type="molecule type" value="Genomic_DNA"/>
</dbReference>
<dbReference type="Gene3D" id="3.90.1150.10">
    <property type="entry name" value="Aspartate Aminotransferase, domain 1"/>
    <property type="match status" value="1"/>
</dbReference>
<gene>
    <name evidence="1" type="ORF">UR89_C0021G0019</name>
</gene>
<dbReference type="Proteomes" id="UP000034536">
    <property type="component" value="Unassembled WGS sequence"/>
</dbReference>
<sequence>MNYYINLKKNPSQLIQKLFNKNKTALVPGRFFEDKDSVYARLGFGAVSEKDIKKGIKTMSNYL</sequence>
<reference evidence="1 2" key="1">
    <citation type="journal article" date="2015" name="Nature">
        <title>rRNA introns, odd ribosomes, and small enigmatic genomes across a large radiation of phyla.</title>
        <authorList>
            <person name="Brown C.T."/>
            <person name="Hug L.A."/>
            <person name="Thomas B.C."/>
            <person name="Sharon I."/>
            <person name="Castelle C.J."/>
            <person name="Singh A."/>
            <person name="Wilkins M.J."/>
            <person name="Williams K.H."/>
            <person name="Banfield J.F."/>
        </authorList>
    </citation>
    <scope>NUCLEOTIDE SEQUENCE [LARGE SCALE GENOMIC DNA]</scope>
</reference>
<comment type="caution">
    <text evidence="1">The sequence shown here is derived from an EMBL/GenBank/DDBJ whole genome shotgun (WGS) entry which is preliminary data.</text>
</comment>
<accession>A0A0G0G455</accession>
<dbReference type="InterPro" id="IPR015422">
    <property type="entry name" value="PyrdxlP-dep_Trfase_small"/>
</dbReference>